<keyword evidence="2" id="KW-1185">Reference proteome</keyword>
<accession>A0AAE1KVZ5</accession>
<dbReference type="AlphaFoldDB" id="A0AAE1KVZ5"/>
<evidence type="ECO:0000313" key="1">
    <source>
        <dbReference type="EMBL" id="KAK3886929.1"/>
    </source>
</evidence>
<name>A0AAE1KVZ5_PETCI</name>
<organism evidence="1 2">
    <name type="scientific">Petrolisthes cinctipes</name>
    <name type="common">Flat porcelain crab</name>
    <dbReference type="NCBI Taxonomy" id="88211"/>
    <lineage>
        <taxon>Eukaryota</taxon>
        <taxon>Metazoa</taxon>
        <taxon>Ecdysozoa</taxon>
        <taxon>Arthropoda</taxon>
        <taxon>Crustacea</taxon>
        <taxon>Multicrustacea</taxon>
        <taxon>Malacostraca</taxon>
        <taxon>Eumalacostraca</taxon>
        <taxon>Eucarida</taxon>
        <taxon>Decapoda</taxon>
        <taxon>Pleocyemata</taxon>
        <taxon>Anomura</taxon>
        <taxon>Galatheoidea</taxon>
        <taxon>Porcellanidae</taxon>
        <taxon>Petrolisthes</taxon>
    </lineage>
</organism>
<dbReference type="EMBL" id="JAWQEG010000656">
    <property type="protein sequence ID" value="KAK3886929.1"/>
    <property type="molecule type" value="Genomic_DNA"/>
</dbReference>
<gene>
    <name evidence="1" type="ORF">Pcinc_008938</name>
</gene>
<dbReference type="Proteomes" id="UP001286313">
    <property type="component" value="Unassembled WGS sequence"/>
</dbReference>
<evidence type="ECO:0000313" key="2">
    <source>
        <dbReference type="Proteomes" id="UP001286313"/>
    </source>
</evidence>
<comment type="caution">
    <text evidence="1">The sequence shown here is derived from an EMBL/GenBank/DDBJ whole genome shotgun (WGS) entry which is preliminary data.</text>
</comment>
<reference evidence="1" key="1">
    <citation type="submission" date="2023-10" db="EMBL/GenBank/DDBJ databases">
        <title>Genome assemblies of two species of porcelain crab, Petrolisthes cinctipes and Petrolisthes manimaculis (Anomura: Porcellanidae).</title>
        <authorList>
            <person name="Angst P."/>
        </authorList>
    </citation>
    <scope>NUCLEOTIDE SEQUENCE</scope>
    <source>
        <strain evidence="1">PB745_01</strain>
        <tissue evidence="1">Gill</tissue>
    </source>
</reference>
<protein>
    <submittedName>
        <fullName evidence="1">Uncharacterized protein</fullName>
    </submittedName>
</protein>
<sequence>MMYYVFVRGTPGQAGVDVEGLDSSHHIENYTSTLDALGFLVGEGGVITKKPGSHGNIDTVTGSTRILLLQPYLFASDVLVILREAGYKVISSAGVTTPPGAVVWTLEKH</sequence>
<proteinExistence type="predicted"/>